<proteinExistence type="predicted"/>
<dbReference type="AlphaFoldDB" id="A0AA38MN01"/>
<name>A0AA38MN01_9CUCU</name>
<organism evidence="1 2">
    <name type="scientific">Zophobas morio</name>
    <dbReference type="NCBI Taxonomy" id="2755281"/>
    <lineage>
        <taxon>Eukaryota</taxon>
        <taxon>Metazoa</taxon>
        <taxon>Ecdysozoa</taxon>
        <taxon>Arthropoda</taxon>
        <taxon>Hexapoda</taxon>
        <taxon>Insecta</taxon>
        <taxon>Pterygota</taxon>
        <taxon>Neoptera</taxon>
        <taxon>Endopterygota</taxon>
        <taxon>Coleoptera</taxon>
        <taxon>Polyphaga</taxon>
        <taxon>Cucujiformia</taxon>
        <taxon>Tenebrionidae</taxon>
        <taxon>Zophobas</taxon>
    </lineage>
</organism>
<gene>
    <name evidence="1" type="ORF">Zmor_005842</name>
</gene>
<keyword evidence="2" id="KW-1185">Reference proteome</keyword>
<dbReference type="Proteomes" id="UP001168821">
    <property type="component" value="Unassembled WGS sequence"/>
</dbReference>
<accession>A0AA38MN01</accession>
<protein>
    <submittedName>
        <fullName evidence="1">Uncharacterized protein</fullName>
    </submittedName>
</protein>
<comment type="caution">
    <text evidence="1">The sequence shown here is derived from an EMBL/GenBank/DDBJ whole genome shotgun (WGS) entry which is preliminary data.</text>
</comment>
<dbReference type="EMBL" id="JALNTZ010000002">
    <property type="protein sequence ID" value="KAJ3661447.1"/>
    <property type="molecule type" value="Genomic_DNA"/>
</dbReference>
<evidence type="ECO:0000313" key="2">
    <source>
        <dbReference type="Proteomes" id="UP001168821"/>
    </source>
</evidence>
<reference evidence="1" key="1">
    <citation type="journal article" date="2023" name="G3 (Bethesda)">
        <title>Whole genome assemblies of Zophobas morio and Tenebrio molitor.</title>
        <authorList>
            <person name="Kaur S."/>
            <person name="Stinson S.A."/>
            <person name="diCenzo G.C."/>
        </authorList>
    </citation>
    <scope>NUCLEOTIDE SEQUENCE</scope>
    <source>
        <strain evidence="1">QUZm001</strain>
    </source>
</reference>
<sequence length="92" mass="10248">MQELITNDFILHFRPPPTFWEAAADAILEQTSFSASVDKQESEIDNEISSTDNVIEFNEEGSPDTGEDNVAKTNNNEFLHNDAITKANEKGC</sequence>
<evidence type="ECO:0000313" key="1">
    <source>
        <dbReference type="EMBL" id="KAJ3661447.1"/>
    </source>
</evidence>